<dbReference type="KEGG" id="tin:Tint_0413"/>
<evidence type="ECO:0000259" key="4">
    <source>
        <dbReference type="Pfam" id="PF05567"/>
    </source>
</evidence>
<keyword evidence="1" id="KW-0479">Metal-binding</keyword>
<accession>D5X4Z9</accession>
<dbReference type="eggNOG" id="COG3419">
    <property type="taxonomic scope" value="Bacteria"/>
</dbReference>
<dbReference type="AlphaFoldDB" id="D5X4Z9"/>
<evidence type="ECO:0000256" key="1">
    <source>
        <dbReference type="ARBA" id="ARBA00022723"/>
    </source>
</evidence>
<dbReference type="InterPro" id="IPR008707">
    <property type="entry name" value="B-propeller_PilY1"/>
</dbReference>
<sequence>MTSIRASLFKTTIVALCSILAGSPLVQAAVTIDQSPLILQKPIPPNLVLMLDDSGSMSWDFMPDTASGTNSATNGTYYNPNINYIPPKNATGGSYANATFPNAWIDGFNTGSGSTNIQIYSSPYKGYTYYKYKYVGGSITTCGSQYPGYNCVFVYNDPATSVEKYIGQSCSGFTSNCTTDKAQQQNVANWFSYYRTRILMAKTGLTLAFSGLDKNYRFGFASINGRNTKKIPSTPTPYTYSSPNNSNNKIAAVNTFGDGSSGTQKANFWDWITTITPNNGTPLRSALKAVGEYYKTAQPWQTSSTDATEYTCRPAYTILTTDGFWNTDSDSSIGVGNVDGSNGPEITTPSNYQRIAQQPYSDSYSNTLADVAMQYWQTDLRPAANEVPATPSDPAFWQHMTTFTMGLGFTPTGITPSTLTYPEIFGWARTGTPPTNGTSMSWPQPAADSINNIADLLHAAVNGHGDFFSAKNPTDFVNGIKSALAQIQDRKGAGNAITLSGSSTTASADSVYRFIGSYYTGQWTGSITAETWSDATQLYTQQWTANTVFPNAANRNIWTVNGAADTMSPQNPVAFKLGTGNALPVLSAAQLQGLDYYINGVKQSKTQASILNYLRGDNSDTTLRQRKAVLGDVISSTPVYVATPDKTLFVNATFPGASTYGAFVAAQTNRTPLVYVAANDGMLHAFRVQQGVTNNIPDPDKPAGQEIFAYMPSGVLSQPANSANGISNLANPQYGVVDGVTGAQAVPHQYYNDGRITTQNVYMNGTWKTILIGTTGRGPAKSIYAMDITNPANFESAADSAKNILWERSAGDTGACTGNITSGCSSYIGQMTGAPVIGQIKVGTSNKWVVFIGNGYNSAINKPALLEFDLATGALNVRTTTGELNDGLAEPGLAQPDSKTGISTQAYAGDLNGNVWKFDLTSSTGAGTKIFQAKDANGTPQPITSLISLDYDGSIDSLSTWAFFGTGRYLSDADVTSTQVQTWYGLRVATDSQKTPLPSVVTSSSTRADLMGRTILQEDSAGNGNLLRATSPATVNDMNSKVGWYMDLSTQTGERIINRTQFIGGLALVTTMIPKVSDPCNTVPSGAVMLVNPFTGGNFSSDIGLGATSVKINNKATPLAYNGMVYSVGPAAGVTGRYDKNGKIGLQFNNLSGSTVNLGPINAPGGAAGRVSWRELSN</sequence>
<evidence type="ECO:0000256" key="2">
    <source>
        <dbReference type="ARBA" id="ARBA00022837"/>
    </source>
</evidence>
<keyword evidence="3" id="KW-0732">Signal</keyword>
<dbReference type="EMBL" id="CP002021">
    <property type="protein sequence ID" value="ADG29823.1"/>
    <property type="molecule type" value="Genomic_DNA"/>
</dbReference>
<evidence type="ECO:0000313" key="5">
    <source>
        <dbReference type="EMBL" id="ADG29823.1"/>
    </source>
</evidence>
<feature type="domain" description="PilY1 beta-propeller" evidence="4">
    <location>
        <begin position="630"/>
        <end position="1017"/>
    </location>
</feature>
<reference evidence="5" key="1">
    <citation type="submission" date="2010-04" db="EMBL/GenBank/DDBJ databases">
        <title>Complete sequence of Thiomonas intermedia K12.</title>
        <authorList>
            <consortium name="US DOE Joint Genome Institute"/>
            <person name="Lucas S."/>
            <person name="Copeland A."/>
            <person name="Lapidus A."/>
            <person name="Cheng J.-F."/>
            <person name="Bruce D."/>
            <person name="Goodwin L."/>
            <person name="Pitluck S."/>
            <person name="Davenport K."/>
            <person name="Detter J.C."/>
            <person name="Han C."/>
            <person name="Tapia R."/>
            <person name="Land M."/>
            <person name="Hauser L."/>
            <person name="Kyrpides N."/>
            <person name="Ovchinnikova G."/>
            <person name="Kerfeld C.A."/>
            <person name="Cannon G.C."/>
            <person name="Heinhorst S."/>
            <person name="Woyke T."/>
        </authorList>
    </citation>
    <scope>NUCLEOTIDE SEQUENCE [LARGE SCALE GENOMIC DNA]</scope>
    <source>
        <strain evidence="5">K12</strain>
    </source>
</reference>
<dbReference type="HOGENOM" id="CLU_001890_1_1_4"/>
<protein>
    <submittedName>
        <fullName evidence="5">Putative type 4 fimbrial biogenesis protein PilY1</fullName>
    </submittedName>
</protein>
<feature type="chain" id="PRO_5003079918" evidence="3">
    <location>
        <begin position="29"/>
        <end position="1178"/>
    </location>
</feature>
<dbReference type="STRING" id="75379.Tint_0413"/>
<name>D5X4Z9_THIK1</name>
<gene>
    <name evidence="5" type="ordered locus">Tint_0413</name>
</gene>
<organism evidence="5">
    <name type="scientific">Thiomonas intermedia (strain K12)</name>
    <name type="common">Thiobacillus intermedius</name>
    <dbReference type="NCBI Taxonomy" id="75379"/>
    <lineage>
        <taxon>Bacteria</taxon>
        <taxon>Pseudomonadati</taxon>
        <taxon>Pseudomonadota</taxon>
        <taxon>Betaproteobacteria</taxon>
        <taxon>Burkholderiales</taxon>
        <taxon>Thiomonas</taxon>
    </lineage>
</organism>
<evidence type="ECO:0000256" key="3">
    <source>
        <dbReference type="SAM" id="SignalP"/>
    </source>
</evidence>
<dbReference type="Pfam" id="PF05567">
    <property type="entry name" value="T4P_PilY1"/>
    <property type="match status" value="1"/>
</dbReference>
<proteinExistence type="predicted"/>
<feature type="signal peptide" evidence="3">
    <location>
        <begin position="1"/>
        <end position="28"/>
    </location>
</feature>
<dbReference type="GO" id="GO:0046872">
    <property type="term" value="F:metal ion binding"/>
    <property type="evidence" value="ECO:0007669"/>
    <property type="project" value="UniProtKB-KW"/>
</dbReference>
<keyword evidence="2" id="KW-0106">Calcium</keyword>